<sequence>MPSQHPDQTGPAGERPMQGRPAVPPSRPRATPPARPQEPVHHATEQIDLRAGFPPVRHETAQIDLSGGLPGGLPIPPRPRRQGRRLGIDVGSVRVGVAISDPTGTLASPLETVQRARDESDLDRIAALVAEHEVTEVIVGEPRHLSGASGASAKEARAYSRALAGRIGSVPVHLVDERLSTVTAASSLRANGLDSRRQRPVIDQAAAVVILQAYLDAQRERS</sequence>
<dbReference type="GO" id="GO:0000967">
    <property type="term" value="P:rRNA 5'-end processing"/>
    <property type="evidence" value="ECO:0007669"/>
    <property type="project" value="UniProtKB-UniRule"/>
</dbReference>
<dbReference type="GO" id="GO:0005829">
    <property type="term" value="C:cytosol"/>
    <property type="evidence" value="ECO:0007669"/>
    <property type="project" value="TreeGrafter"/>
</dbReference>
<dbReference type="GO" id="GO:0004518">
    <property type="term" value="F:nuclease activity"/>
    <property type="evidence" value="ECO:0007669"/>
    <property type="project" value="UniProtKB-KW"/>
</dbReference>
<evidence type="ECO:0000256" key="5">
    <source>
        <dbReference type="HAMAP-Rule" id="MF_00651"/>
    </source>
</evidence>
<dbReference type="EC" id="3.1.-.-" evidence="5"/>
<evidence type="ECO:0000313" key="9">
    <source>
        <dbReference type="Proteomes" id="UP000198680"/>
    </source>
</evidence>
<name>A0A1G9SLZ0_9ACTN</name>
<protein>
    <recommendedName>
        <fullName evidence="5">Putative pre-16S rRNA nuclease</fullName>
        <ecNumber evidence="5">3.1.-.-</ecNumber>
    </recommendedName>
</protein>
<comment type="subcellular location">
    <subcellularLocation>
        <location evidence="5">Cytoplasm</location>
    </subcellularLocation>
</comment>
<dbReference type="GO" id="GO:0016788">
    <property type="term" value="F:hydrolase activity, acting on ester bonds"/>
    <property type="evidence" value="ECO:0007669"/>
    <property type="project" value="UniProtKB-UniRule"/>
</dbReference>
<dbReference type="PANTHER" id="PTHR33317:SF4">
    <property type="entry name" value="POLYNUCLEOTIDYL TRANSFERASE, RIBONUCLEASE H-LIKE SUPERFAMILY PROTEIN"/>
    <property type="match status" value="1"/>
</dbReference>
<dbReference type="InterPro" id="IPR012337">
    <property type="entry name" value="RNaseH-like_sf"/>
</dbReference>
<dbReference type="InterPro" id="IPR037027">
    <property type="entry name" value="YqgF/RNaseH-like_dom_sf"/>
</dbReference>
<dbReference type="Proteomes" id="UP000198680">
    <property type="component" value="Unassembled WGS sequence"/>
</dbReference>
<keyword evidence="1 5" id="KW-0963">Cytoplasm</keyword>
<accession>A0A1G9SLZ0</accession>
<keyword evidence="4 5" id="KW-0378">Hydrolase</keyword>
<dbReference type="HAMAP" id="MF_00651">
    <property type="entry name" value="Nuclease_YqgF"/>
    <property type="match status" value="1"/>
</dbReference>
<dbReference type="Gene3D" id="3.30.420.140">
    <property type="entry name" value="YqgF/RNase H-like domain"/>
    <property type="match status" value="1"/>
</dbReference>
<reference evidence="9" key="1">
    <citation type="submission" date="2016-10" db="EMBL/GenBank/DDBJ databases">
        <authorList>
            <person name="Varghese N."/>
            <person name="Submissions S."/>
        </authorList>
    </citation>
    <scope>NUCLEOTIDE SEQUENCE [LARGE SCALE GENOMIC DNA]</scope>
    <source>
        <strain evidence="9">DSM 45419</strain>
    </source>
</reference>
<organism evidence="8 9">
    <name type="scientific">Geodermatophilus siccatus</name>
    <dbReference type="NCBI Taxonomy" id="1137991"/>
    <lineage>
        <taxon>Bacteria</taxon>
        <taxon>Bacillati</taxon>
        <taxon>Actinomycetota</taxon>
        <taxon>Actinomycetes</taxon>
        <taxon>Geodermatophilales</taxon>
        <taxon>Geodermatophilaceae</taxon>
        <taxon>Geodermatophilus</taxon>
    </lineage>
</organism>
<evidence type="ECO:0000256" key="6">
    <source>
        <dbReference type="SAM" id="MobiDB-lite"/>
    </source>
</evidence>
<evidence type="ECO:0000256" key="4">
    <source>
        <dbReference type="ARBA" id="ARBA00022801"/>
    </source>
</evidence>
<dbReference type="CDD" id="cd16964">
    <property type="entry name" value="YqgF"/>
    <property type="match status" value="1"/>
</dbReference>
<evidence type="ECO:0000313" key="8">
    <source>
        <dbReference type="EMBL" id="SDM36504.1"/>
    </source>
</evidence>
<dbReference type="AlphaFoldDB" id="A0A1G9SLZ0"/>
<dbReference type="PANTHER" id="PTHR33317">
    <property type="entry name" value="POLYNUCLEOTIDYL TRANSFERASE, RIBONUCLEASE H-LIKE SUPERFAMILY PROTEIN"/>
    <property type="match status" value="1"/>
</dbReference>
<feature type="compositionally biased region" description="Pro residues" evidence="6">
    <location>
        <begin position="22"/>
        <end position="36"/>
    </location>
</feature>
<keyword evidence="3 5" id="KW-0540">Nuclease</keyword>
<dbReference type="STRING" id="1137991.SAMN05660642_02295"/>
<feature type="region of interest" description="Disordered" evidence="6">
    <location>
        <begin position="62"/>
        <end position="84"/>
    </location>
</feature>
<evidence type="ECO:0000256" key="1">
    <source>
        <dbReference type="ARBA" id="ARBA00022490"/>
    </source>
</evidence>
<comment type="similarity">
    <text evidence="5">Belongs to the YqgF HJR family.</text>
</comment>
<dbReference type="NCBIfam" id="TIGR00250">
    <property type="entry name" value="RNAse_H_YqgF"/>
    <property type="match status" value="1"/>
</dbReference>
<dbReference type="RefSeq" id="WP_217636094.1">
    <property type="nucleotide sequence ID" value="NZ_FNHE01000005.1"/>
</dbReference>
<dbReference type="Pfam" id="PF03652">
    <property type="entry name" value="RuvX"/>
    <property type="match status" value="1"/>
</dbReference>
<dbReference type="SMART" id="SM00732">
    <property type="entry name" value="YqgFc"/>
    <property type="match status" value="1"/>
</dbReference>
<dbReference type="EMBL" id="FNHE01000005">
    <property type="protein sequence ID" value="SDM36504.1"/>
    <property type="molecule type" value="Genomic_DNA"/>
</dbReference>
<evidence type="ECO:0000256" key="2">
    <source>
        <dbReference type="ARBA" id="ARBA00022517"/>
    </source>
</evidence>
<dbReference type="InterPro" id="IPR006641">
    <property type="entry name" value="YqgF/RNaseH-like_dom"/>
</dbReference>
<keyword evidence="9" id="KW-1185">Reference proteome</keyword>
<feature type="domain" description="YqgF/RNase H-like" evidence="7">
    <location>
        <begin position="83"/>
        <end position="184"/>
    </location>
</feature>
<gene>
    <name evidence="8" type="ORF">SAMN05660642_02295</name>
</gene>
<evidence type="ECO:0000256" key="3">
    <source>
        <dbReference type="ARBA" id="ARBA00022722"/>
    </source>
</evidence>
<dbReference type="InterPro" id="IPR005227">
    <property type="entry name" value="YqgF"/>
</dbReference>
<evidence type="ECO:0000259" key="7">
    <source>
        <dbReference type="SMART" id="SM00732"/>
    </source>
</evidence>
<proteinExistence type="inferred from homology"/>
<comment type="function">
    <text evidence="5">Could be a nuclease involved in processing of the 5'-end of pre-16S rRNA.</text>
</comment>
<keyword evidence="2 5" id="KW-0690">Ribosome biogenesis</keyword>
<dbReference type="SUPFAM" id="SSF53098">
    <property type="entry name" value="Ribonuclease H-like"/>
    <property type="match status" value="1"/>
</dbReference>
<feature type="region of interest" description="Disordered" evidence="6">
    <location>
        <begin position="1"/>
        <end position="42"/>
    </location>
</feature>